<feature type="transmembrane region" description="Helical" evidence="5">
    <location>
        <begin position="22"/>
        <end position="47"/>
    </location>
</feature>
<reference evidence="7" key="2">
    <citation type="submission" date="2020-11" db="EMBL/GenBank/DDBJ databases">
        <authorList>
            <person name="McCartney M.A."/>
            <person name="Auch B."/>
            <person name="Kono T."/>
            <person name="Mallez S."/>
            <person name="Becker A."/>
            <person name="Gohl D.M."/>
            <person name="Silverstein K.A.T."/>
            <person name="Koren S."/>
            <person name="Bechman K.B."/>
            <person name="Herman A."/>
            <person name="Abrahante J.E."/>
            <person name="Garbe J."/>
        </authorList>
    </citation>
    <scope>NUCLEOTIDE SEQUENCE</scope>
    <source>
        <strain evidence="7">Duluth1</strain>
        <tissue evidence="7">Whole animal</tissue>
    </source>
</reference>
<evidence type="ECO:0000259" key="6">
    <source>
        <dbReference type="PROSITE" id="PS50261"/>
    </source>
</evidence>
<dbReference type="PROSITE" id="PS50261">
    <property type="entry name" value="G_PROTEIN_RECEP_F2_4"/>
    <property type="match status" value="1"/>
</dbReference>
<dbReference type="SUPFAM" id="SSF81321">
    <property type="entry name" value="Family A G protein-coupled receptor-like"/>
    <property type="match status" value="1"/>
</dbReference>
<dbReference type="PRINTS" id="PR02001">
    <property type="entry name" value="GCR1CAMPR"/>
</dbReference>
<keyword evidence="4 5" id="KW-0472">Membrane</keyword>
<feature type="domain" description="G-protein coupled receptors family 2 profile 2" evidence="6">
    <location>
        <begin position="24"/>
        <end position="145"/>
    </location>
</feature>
<dbReference type="GO" id="GO:0004930">
    <property type="term" value="F:G protein-coupled receptor activity"/>
    <property type="evidence" value="ECO:0007669"/>
    <property type="project" value="InterPro"/>
</dbReference>
<evidence type="ECO:0000256" key="4">
    <source>
        <dbReference type="ARBA" id="ARBA00023136"/>
    </source>
</evidence>
<dbReference type="InterPro" id="IPR017981">
    <property type="entry name" value="GPCR_2-like_7TM"/>
</dbReference>
<proteinExistence type="predicted"/>
<gene>
    <name evidence="7" type="ORF">DPMN_111569</name>
</gene>
<evidence type="ECO:0000256" key="3">
    <source>
        <dbReference type="ARBA" id="ARBA00022989"/>
    </source>
</evidence>
<evidence type="ECO:0000256" key="1">
    <source>
        <dbReference type="ARBA" id="ARBA00004141"/>
    </source>
</evidence>
<dbReference type="InterPro" id="IPR022343">
    <property type="entry name" value="GCR1-cAMP_receptor"/>
</dbReference>
<feature type="transmembrane region" description="Helical" evidence="5">
    <location>
        <begin position="103"/>
        <end position="128"/>
    </location>
</feature>
<keyword evidence="2 5" id="KW-0812">Transmembrane</keyword>
<dbReference type="GO" id="GO:0007166">
    <property type="term" value="P:cell surface receptor signaling pathway"/>
    <property type="evidence" value="ECO:0007669"/>
    <property type="project" value="InterPro"/>
</dbReference>
<dbReference type="EMBL" id="JAIWYP010000004">
    <property type="protein sequence ID" value="KAH3838162.1"/>
    <property type="molecule type" value="Genomic_DNA"/>
</dbReference>
<evidence type="ECO:0000313" key="7">
    <source>
        <dbReference type="EMBL" id="KAH3838162.1"/>
    </source>
</evidence>
<protein>
    <recommendedName>
        <fullName evidence="6">G-protein coupled receptors family 2 profile 2 domain-containing protein</fullName>
    </recommendedName>
</protein>
<reference evidence="7" key="1">
    <citation type="journal article" date="2019" name="bioRxiv">
        <title>The Genome of the Zebra Mussel, Dreissena polymorpha: A Resource for Invasive Species Research.</title>
        <authorList>
            <person name="McCartney M.A."/>
            <person name="Auch B."/>
            <person name="Kono T."/>
            <person name="Mallez S."/>
            <person name="Zhang Y."/>
            <person name="Obille A."/>
            <person name="Becker A."/>
            <person name="Abrahante J.E."/>
            <person name="Garbe J."/>
            <person name="Badalamenti J.P."/>
            <person name="Herman A."/>
            <person name="Mangelson H."/>
            <person name="Liachko I."/>
            <person name="Sullivan S."/>
            <person name="Sone E.D."/>
            <person name="Koren S."/>
            <person name="Silverstein K.A.T."/>
            <person name="Beckman K.B."/>
            <person name="Gohl D.M."/>
        </authorList>
    </citation>
    <scope>NUCLEOTIDE SEQUENCE</scope>
    <source>
        <strain evidence="7">Duluth1</strain>
        <tissue evidence="7">Whole animal</tissue>
    </source>
</reference>
<dbReference type="PANTHER" id="PTHR23112">
    <property type="entry name" value="G PROTEIN-COUPLED RECEPTOR 157-RELATED"/>
    <property type="match status" value="1"/>
</dbReference>
<dbReference type="Proteomes" id="UP000828390">
    <property type="component" value="Unassembled WGS sequence"/>
</dbReference>
<evidence type="ECO:0000313" key="8">
    <source>
        <dbReference type="Proteomes" id="UP000828390"/>
    </source>
</evidence>
<dbReference type="PANTHER" id="PTHR23112:SF47">
    <property type="entry name" value="G-PROTEIN COUPLED RECEPTOR 157"/>
    <property type="match status" value="1"/>
</dbReference>
<keyword evidence="8" id="KW-1185">Reference proteome</keyword>
<dbReference type="Gene3D" id="1.20.1070.10">
    <property type="entry name" value="Rhodopsin 7-helix transmembrane proteins"/>
    <property type="match status" value="1"/>
</dbReference>
<evidence type="ECO:0000256" key="5">
    <source>
        <dbReference type="SAM" id="Phobius"/>
    </source>
</evidence>
<organism evidence="7 8">
    <name type="scientific">Dreissena polymorpha</name>
    <name type="common">Zebra mussel</name>
    <name type="synonym">Mytilus polymorpha</name>
    <dbReference type="NCBI Taxonomy" id="45954"/>
    <lineage>
        <taxon>Eukaryota</taxon>
        <taxon>Metazoa</taxon>
        <taxon>Spiralia</taxon>
        <taxon>Lophotrochozoa</taxon>
        <taxon>Mollusca</taxon>
        <taxon>Bivalvia</taxon>
        <taxon>Autobranchia</taxon>
        <taxon>Heteroconchia</taxon>
        <taxon>Euheterodonta</taxon>
        <taxon>Imparidentia</taxon>
        <taxon>Neoheterodontei</taxon>
        <taxon>Myida</taxon>
        <taxon>Dreissenoidea</taxon>
        <taxon>Dreissenidae</taxon>
        <taxon>Dreissena</taxon>
    </lineage>
</organism>
<comment type="caution">
    <text evidence="7">The sequence shown here is derived from an EMBL/GenBank/DDBJ whole genome shotgun (WGS) entry which is preliminary data.</text>
</comment>
<accession>A0A9D4KE39</accession>
<dbReference type="InterPro" id="IPR000832">
    <property type="entry name" value="GPCR_2_secretin-like"/>
</dbReference>
<name>A0A9D4KE39_DREPO</name>
<evidence type="ECO:0000256" key="2">
    <source>
        <dbReference type="ARBA" id="ARBA00022692"/>
    </source>
</evidence>
<sequence length="167" mass="18469">MQLSTTTSAPHSAKSGTDSSEYVYVIMTAITAGLSIFGGSAICVLYFAFKDMRSPGRQLLLYVAFSDAMLALGNLLGIIWYLYSDSEVINRSEAFCDFQSAMTIYFSITSFSWTVTIAVCLFASVVLAKTQFTSRYMKLFHVISWLPGGTSFQNKDGAFDKYLCVCF</sequence>
<comment type="subcellular location">
    <subcellularLocation>
        <location evidence="1">Membrane</location>
        <topology evidence="1">Multi-pass membrane protein</topology>
    </subcellularLocation>
</comment>
<dbReference type="GO" id="GO:0007189">
    <property type="term" value="P:adenylate cyclase-activating G protein-coupled receptor signaling pathway"/>
    <property type="evidence" value="ECO:0007669"/>
    <property type="project" value="TreeGrafter"/>
</dbReference>
<keyword evidence="3 5" id="KW-1133">Transmembrane helix</keyword>
<dbReference type="GO" id="GO:0005886">
    <property type="term" value="C:plasma membrane"/>
    <property type="evidence" value="ECO:0007669"/>
    <property type="project" value="TreeGrafter"/>
</dbReference>
<dbReference type="AlphaFoldDB" id="A0A9D4KE39"/>
<dbReference type="Pfam" id="PF00002">
    <property type="entry name" value="7tm_2"/>
    <property type="match status" value="1"/>
</dbReference>
<feature type="transmembrane region" description="Helical" evidence="5">
    <location>
        <begin position="59"/>
        <end position="83"/>
    </location>
</feature>